<keyword evidence="1" id="KW-0472">Membrane</keyword>
<dbReference type="RefSeq" id="WP_259477852.1">
    <property type="nucleotide sequence ID" value="NZ_BAAAQY010000001.1"/>
</dbReference>
<protein>
    <submittedName>
        <fullName evidence="2">Uncharacterized protein</fullName>
    </submittedName>
</protein>
<accession>A0ABN3D774</accession>
<organism evidence="2 3">
    <name type="scientific">Herbiconiux moechotypicola</name>
    <dbReference type="NCBI Taxonomy" id="637393"/>
    <lineage>
        <taxon>Bacteria</taxon>
        <taxon>Bacillati</taxon>
        <taxon>Actinomycetota</taxon>
        <taxon>Actinomycetes</taxon>
        <taxon>Micrococcales</taxon>
        <taxon>Microbacteriaceae</taxon>
        <taxon>Herbiconiux</taxon>
    </lineage>
</organism>
<keyword evidence="1" id="KW-0812">Transmembrane</keyword>
<feature type="transmembrane region" description="Helical" evidence="1">
    <location>
        <begin position="49"/>
        <end position="73"/>
    </location>
</feature>
<feature type="transmembrane region" description="Helical" evidence="1">
    <location>
        <begin position="6"/>
        <end position="28"/>
    </location>
</feature>
<gene>
    <name evidence="2" type="ORF">GCM10009851_02020</name>
</gene>
<evidence type="ECO:0000256" key="1">
    <source>
        <dbReference type="SAM" id="Phobius"/>
    </source>
</evidence>
<sequence length="78" mass="8260">MIDWGAFLVVALASLVATAVVVSLYSLGLRLRFLTRPDGATGEPVRPRIATVLSYLCFALSAAAVLFGIYLIVPALHA</sequence>
<name>A0ABN3D774_9MICO</name>
<evidence type="ECO:0000313" key="2">
    <source>
        <dbReference type="EMBL" id="GAA2222746.1"/>
    </source>
</evidence>
<reference evidence="2 3" key="1">
    <citation type="journal article" date="2019" name="Int. J. Syst. Evol. Microbiol.">
        <title>The Global Catalogue of Microorganisms (GCM) 10K type strain sequencing project: providing services to taxonomists for standard genome sequencing and annotation.</title>
        <authorList>
            <consortium name="The Broad Institute Genomics Platform"/>
            <consortium name="The Broad Institute Genome Sequencing Center for Infectious Disease"/>
            <person name="Wu L."/>
            <person name="Ma J."/>
        </authorList>
    </citation>
    <scope>NUCLEOTIDE SEQUENCE [LARGE SCALE GENOMIC DNA]</scope>
    <source>
        <strain evidence="2 3">JCM 16117</strain>
    </source>
</reference>
<keyword evidence="1" id="KW-1133">Transmembrane helix</keyword>
<proteinExistence type="predicted"/>
<comment type="caution">
    <text evidence="2">The sequence shown here is derived from an EMBL/GenBank/DDBJ whole genome shotgun (WGS) entry which is preliminary data.</text>
</comment>
<evidence type="ECO:0000313" key="3">
    <source>
        <dbReference type="Proteomes" id="UP001500929"/>
    </source>
</evidence>
<dbReference type="Proteomes" id="UP001500929">
    <property type="component" value="Unassembled WGS sequence"/>
</dbReference>
<dbReference type="EMBL" id="BAAAQY010000001">
    <property type="protein sequence ID" value="GAA2222746.1"/>
    <property type="molecule type" value="Genomic_DNA"/>
</dbReference>
<keyword evidence="3" id="KW-1185">Reference proteome</keyword>